<keyword evidence="9" id="KW-0046">Antibiotic resistance</keyword>
<proteinExistence type="inferred from homology"/>
<evidence type="ECO:0000256" key="10">
    <source>
        <dbReference type="SAM" id="Phobius"/>
    </source>
</evidence>
<feature type="transmembrane region" description="Helical" evidence="10">
    <location>
        <begin position="51"/>
        <end position="75"/>
    </location>
</feature>
<evidence type="ECO:0000256" key="4">
    <source>
        <dbReference type="ARBA" id="ARBA00022448"/>
    </source>
</evidence>
<dbReference type="EMBL" id="SGVY01000022">
    <property type="protein sequence ID" value="TFH80194.1"/>
    <property type="molecule type" value="Genomic_DNA"/>
</dbReference>
<evidence type="ECO:0000256" key="1">
    <source>
        <dbReference type="ARBA" id="ARBA00004651"/>
    </source>
</evidence>
<dbReference type="GeneID" id="302995493"/>
<comment type="similarity">
    <text evidence="2">Belongs to the multi antimicrobial extrusion (MATE) (TC 2.A.66.1) family. MepA subfamily.</text>
</comment>
<feature type="transmembrane region" description="Helical" evidence="10">
    <location>
        <begin position="390"/>
        <end position="414"/>
    </location>
</feature>
<dbReference type="GO" id="GO:0046677">
    <property type="term" value="P:response to antibiotic"/>
    <property type="evidence" value="ECO:0007669"/>
    <property type="project" value="UniProtKB-KW"/>
</dbReference>
<keyword evidence="5" id="KW-1003">Cell membrane</keyword>
<feature type="transmembrane region" description="Helical" evidence="10">
    <location>
        <begin position="96"/>
        <end position="119"/>
    </location>
</feature>
<evidence type="ECO:0000256" key="9">
    <source>
        <dbReference type="ARBA" id="ARBA00023251"/>
    </source>
</evidence>
<evidence type="ECO:0000313" key="11">
    <source>
        <dbReference type="EMBL" id="TFH80194.1"/>
    </source>
</evidence>
<dbReference type="GO" id="GO:0042910">
    <property type="term" value="F:xenobiotic transmembrane transporter activity"/>
    <property type="evidence" value="ECO:0007669"/>
    <property type="project" value="InterPro"/>
</dbReference>
<accession>A0A4Y8VIC0</accession>
<keyword evidence="7 10" id="KW-1133">Transmembrane helix</keyword>
<feature type="transmembrane region" description="Helical" evidence="10">
    <location>
        <begin position="275"/>
        <end position="295"/>
    </location>
</feature>
<evidence type="ECO:0000313" key="12">
    <source>
        <dbReference type="Proteomes" id="UP000297872"/>
    </source>
</evidence>
<organism evidence="11 12">
    <name type="scientific">Segatella hominis</name>
    <dbReference type="NCBI Taxonomy" id="2518605"/>
    <lineage>
        <taxon>Bacteria</taxon>
        <taxon>Pseudomonadati</taxon>
        <taxon>Bacteroidota</taxon>
        <taxon>Bacteroidia</taxon>
        <taxon>Bacteroidales</taxon>
        <taxon>Prevotellaceae</taxon>
        <taxon>Segatella</taxon>
    </lineage>
</organism>
<dbReference type="NCBIfam" id="TIGR00797">
    <property type="entry name" value="matE"/>
    <property type="match status" value="1"/>
</dbReference>
<feature type="transmembrane region" description="Helical" evidence="10">
    <location>
        <begin position="420"/>
        <end position="441"/>
    </location>
</feature>
<dbReference type="Proteomes" id="UP000297872">
    <property type="component" value="Unassembled WGS sequence"/>
</dbReference>
<dbReference type="Pfam" id="PF01554">
    <property type="entry name" value="MatE"/>
    <property type="match status" value="2"/>
</dbReference>
<dbReference type="CDD" id="cd13143">
    <property type="entry name" value="MATE_MepA_like"/>
    <property type="match status" value="1"/>
</dbReference>
<feature type="transmembrane region" description="Helical" evidence="10">
    <location>
        <begin position="139"/>
        <end position="160"/>
    </location>
</feature>
<feature type="transmembrane region" description="Helical" evidence="10">
    <location>
        <begin position="357"/>
        <end position="378"/>
    </location>
</feature>
<gene>
    <name evidence="11" type="ORF">EXN75_09355</name>
</gene>
<reference evidence="11 12" key="1">
    <citation type="submission" date="2019-02" db="EMBL/GenBank/DDBJ databases">
        <title>Draft Genome Sequence of the Prevotella sp. BCRC 81118, Isolated from Human Feces.</title>
        <authorList>
            <person name="Huang C.-H."/>
        </authorList>
    </citation>
    <scope>NUCLEOTIDE SEQUENCE [LARGE SCALE GENOMIC DNA]</scope>
    <source>
        <strain evidence="11 12">BCRC 81118</strain>
    </source>
</reference>
<name>A0A4Y8VIC0_9BACT</name>
<dbReference type="GO" id="GO:0005886">
    <property type="term" value="C:plasma membrane"/>
    <property type="evidence" value="ECO:0007669"/>
    <property type="project" value="UniProtKB-SubCell"/>
</dbReference>
<dbReference type="PANTHER" id="PTHR43823">
    <property type="entry name" value="SPORULATION PROTEIN YKVU"/>
    <property type="match status" value="1"/>
</dbReference>
<dbReference type="PANTHER" id="PTHR43823:SF3">
    <property type="entry name" value="MULTIDRUG EXPORT PROTEIN MEPA"/>
    <property type="match status" value="1"/>
</dbReference>
<dbReference type="InterPro" id="IPR051327">
    <property type="entry name" value="MATE_MepA_subfamily"/>
</dbReference>
<dbReference type="GO" id="GO:0015297">
    <property type="term" value="F:antiporter activity"/>
    <property type="evidence" value="ECO:0007669"/>
    <property type="project" value="InterPro"/>
</dbReference>
<comment type="subcellular location">
    <subcellularLocation>
        <location evidence="1">Cell membrane</location>
        <topology evidence="1">Multi-pass membrane protein</topology>
    </subcellularLocation>
</comment>
<evidence type="ECO:0000256" key="6">
    <source>
        <dbReference type="ARBA" id="ARBA00022692"/>
    </source>
</evidence>
<protein>
    <recommendedName>
        <fullName evidence="3">Multidrug export protein MepA</fullName>
    </recommendedName>
</protein>
<sequence length="461" mass="50937">MENKQATLELGTKPVGKLLVQYALPAMIAMTAASLYNIVDRVFIGQGVGAMAISGLAITFPFMNLTAAFGTGVGVGASTAISVKLGQKDYTTAQNILGNTISLNLIIGIGLSIICLLFLDPILRFFGASDQTLVYARDYMVIILLGNVVSHMYFGMNALLRAASKPRQAMYATIFTVIMNVILDALFIIVFKWGIQGAAIATILSQLMAMMWQFKLFSNKNELLHLKKGIYRLRKKLVENILAIGISPFLMNVCACIVVIFINNQLVRFGGDLSVGAYGIANGIAMVFVMFVFGINQGMQPIAGYNYGAQKIDRLMRVLNLSIIAATCIMVTGWLIAMFLPYYCARMFTTDKALIELGIKAIRIVMCCFPIIGFQMVITNFFQCIGKVKISIFLSLSRQLLILLPLLGLLPLFWDIEGVWYSMPISDFSAAVIAAIVMSWYMKKLKRMHRENLLQKEMTEG</sequence>
<keyword evidence="8 10" id="KW-0472">Membrane</keyword>
<evidence type="ECO:0000256" key="8">
    <source>
        <dbReference type="ARBA" id="ARBA00023136"/>
    </source>
</evidence>
<dbReference type="PIRSF" id="PIRSF006603">
    <property type="entry name" value="DinF"/>
    <property type="match status" value="1"/>
</dbReference>
<dbReference type="InterPro" id="IPR002528">
    <property type="entry name" value="MATE_fam"/>
</dbReference>
<comment type="caution">
    <text evidence="11">The sequence shown here is derived from an EMBL/GenBank/DDBJ whole genome shotgun (WGS) entry which is preliminary data.</text>
</comment>
<dbReference type="RefSeq" id="WP_134843599.1">
    <property type="nucleotide sequence ID" value="NZ_SGVY01000022.1"/>
</dbReference>
<evidence type="ECO:0000256" key="3">
    <source>
        <dbReference type="ARBA" id="ARBA00022106"/>
    </source>
</evidence>
<dbReference type="InterPro" id="IPR045070">
    <property type="entry name" value="MATE_MepA-like"/>
</dbReference>
<keyword evidence="6 10" id="KW-0812">Transmembrane</keyword>
<feature type="transmembrane region" description="Helical" evidence="10">
    <location>
        <begin position="20"/>
        <end position="39"/>
    </location>
</feature>
<dbReference type="InterPro" id="IPR048279">
    <property type="entry name" value="MdtK-like"/>
</dbReference>
<feature type="transmembrane region" description="Helical" evidence="10">
    <location>
        <begin position="172"/>
        <end position="191"/>
    </location>
</feature>
<keyword evidence="4" id="KW-0813">Transport</keyword>
<evidence type="ECO:0000256" key="5">
    <source>
        <dbReference type="ARBA" id="ARBA00022475"/>
    </source>
</evidence>
<evidence type="ECO:0000256" key="2">
    <source>
        <dbReference type="ARBA" id="ARBA00008417"/>
    </source>
</evidence>
<dbReference type="OrthoDB" id="9811110at2"/>
<evidence type="ECO:0000256" key="7">
    <source>
        <dbReference type="ARBA" id="ARBA00022989"/>
    </source>
</evidence>
<feature type="transmembrane region" description="Helical" evidence="10">
    <location>
        <begin position="315"/>
        <end position="337"/>
    </location>
</feature>
<dbReference type="AlphaFoldDB" id="A0A4Y8VIC0"/>
<feature type="transmembrane region" description="Helical" evidence="10">
    <location>
        <begin position="237"/>
        <end position="263"/>
    </location>
</feature>
<keyword evidence="12" id="KW-1185">Reference proteome</keyword>